<dbReference type="GO" id="GO:0002161">
    <property type="term" value="F:aminoacyl-tRNA deacylase activity"/>
    <property type="evidence" value="ECO:0007669"/>
    <property type="project" value="InterPro"/>
</dbReference>
<dbReference type="PANTHER" id="PTHR30411">
    <property type="entry name" value="CYTOPLASMIC PROTEIN"/>
    <property type="match status" value="1"/>
</dbReference>
<dbReference type="PANTHER" id="PTHR30411:SF1">
    <property type="entry name" value="CYTOPLASMIC PROTEIN"/>
    <property type="match status" value="1"/>
</dbReference>
<dbReference type="eggNOG" id="COG2606">
    <property type="taxonomic scope" value="Bacteria"/>
</dbReference>
<dbReference type="STRING" id="658187.LDG_6573"/>
<dbReference type="EMBL" id="JH413815">
    <property type="protein sequence ID" value="EHL31395.1"/>
    <property type="molecule type" value="Genomic_DNA"/>
</dbReference>
<evidence type="ECO:0000313" key="3">
    <source>
        <dbReference type="Proteomes" id="UP000002770"/>
    </source>
</evidence>
<dbReference type="InterPro" id="IPR036754">
    <property type="entry name" value="YbaK/aa-tRNA-synt-asso_dom_sf"/>
</dbReference>
<dbReference type="AlphaFoldDB" id="G9EMV3"/>
<reference evidence="2 3" key="1">
    <citation type="journal article" date="2011" name="BMC Genomics">
        <title>Insight into cross-talk between intra-amoebal pathogens.</title>
        <authorList>
            <person name="Gimenez G."/>
            <person name="Bertelli C."/>
            <person name="Moliner C."/>
            <person name="Robert C."/>
            <person name="Raoult D."/>
            <person name="Fournier P.E."/>
            <person name="Greub G."/>
        </authorList>
    </citation>
    <scope>NUCLEOTIDE SEQUENCE [LARGE SCALE GENOMIC DNA]</scope>
    <source>
        <strain evidence="2 3">LLAP12</strain>
    </source>
</reference>
<dbReference type="SUPFAM" id="SSF55826">
    <property type="entry name" value="YbaK/ProRS associated domain"/>
    <property type="match status" value="1"/>
</dbReference>
<organism evidence="2 3">
    <name type="scientific">Legionella drancourtii LLAP12</name>
    <dbReference type="NCBI Taxonomy" id="658187"/>
    <lineage>
        <taxon>Bacteria</taxon>
        <taxon>Pseudomonadati</taxon>
        <taxon>Pseudomonadota</taxon>
        <taxon>Gammaproteobacteria</taxon>
        <taxon>Legionellales</taxon>
        <taxon>Legionellaceae</taxon>
        <taxon>Legionella</taxon>
    </lineage>
</organism>
<dbReference type="InterPro" id="IPR007214">
    <property type="entry name" value="YbaK/aa-tRNA-synth-assoc-dom"/>
</dbReference>
<protein>
    <recommendedName>
        <fullName evidence="1">YbaK/aminoacyl-tRNA synthetase-associated domain-containing protein</fullName>
    </recommendedName>
</protein>
<gene>
    <name evidence="2" type="ORF">LDG_6573</name>
</gene>
<evidence type="ECO:0000313" key="2">
    <source>
        <dbReference type="EMBL" id="EHL31395.1"/>
    </source>
</evidence>
<dbReference type="CDD" id="cd04333">
    <property type="entry name" value="ProX_deacylase"/>
    <property type="match status" value="1"/>
</dbReference>
<evidence type="ECO:0000259" key="1">
    <source>
        <dbReference type="Pfam" id="PF04073"/>
    </source>
</evidence>
<feature type="domain" description="YbaK/aminoacyl-tRNA synthetase-associated" evidence="1">
    <location>
        <begin position="36"/>
        <end position="155"/>
    </location>
</feature>
<dbReference type="InParanoid" id="G9EMV3"/>
<dbReference type="Proteomes" id="UP000002770">
    <property type="component" value="Unassembled WGS sequence"/>
</dbReference>
<accession>G9EMV3</accession>
<sequence>MIMMNKGKNLSKSAQIIQDFLFQKGISCEVKELDSSTRTAKDAADTLGCSVAQIVKSLLFCTEKTNKPVLVLASGVNRVNESEIERLINEPIGKADADFTREITGFAIGGVPPVGHKNVIDTALIDEDLLCHEILWAATGTPNAVFSLSPDELKQLTNGIVVKVRE</sequence>
<name>G9EMV3_9GAMM</name>
<dbReference type="HOGENOM" id="CLU_094875_0_0_6"/>
<dbReference type="Pfam" id="PF04073">
    <property type="entry name" value="tRNA_edit"/>
    <property type="match status" value="1"/>
</dbReference>
<proteinExistence type="predicted"/>
<keyword evidence="3" id="KW-1185">Reference proteome</keyword>
<dbReference type="Gene3D" id="3.90.960.10">
    <property type="entry name" value="YbaK/aminoacyl-tRNA synthetase-associated domain"/>
    <property type="match status" value="1"/>
</dbReference>